<proteinExistence type="inferred from homology"/>
<evidence type="ECO:0000259" key="7">
    <source>
        <dbReference type="Pfam" id="PF25781"/>
    </source>
</evidence>
<evidence type="ECO:0000256" key="2">
    <source>
        <dbReference type="ARBA" id="ARBA00004642"/>
    </source>
</evidence>
<dbReference type="PANTHER" id="PTHR16056:SF2">
    <property type="entry name" value="TESTIS-EXPRESSED PROTEIN 10"/>
    <property type="match status" value="1"/>
</dbReference>
<evidence type="ECO:0000313" key="9">
    <source>
        <dbReference type="RefSeq" id="XP_013398985.1"/>
    </source>
</evidence>
<dbReference type="FunCoup" id="A0A1S3IM57">
    <property type="interactions" value="591"/>
</dbReference>
<feature type="compositionally biased region" description="Polar residues" evidence="5">
    <location>
        <begin position="24"/>
        <end position="34"/>
    </location>
</feature>
<dbReference type="GO" id="GO:0071339">
    <property type="term" value="C:MLL1 complex"/>
    <property type="evidence" value="ECO:0007669"/>
    <property type="project" value="TreeGrafter"/>
</dbReference>
<dbReference type="InterPro" id="IPR024679">
    <property type="entry name" value="Ipi1_N"/>
</dbReference>
<evidence type="ECO:0000313" key="8">
    <source>
        <dbReference type="Proteomes" id="UP000085678"/>
    </source>
</evidence>
<evidence type="ECO:0000256" key="3">
    <source>
        <dbReference type="ARBA" id="ARBA00006427"/>
    </source>
</evidence>
<dbReference type="SUPFAM" id="SSF48371">
    <property type="entry name" value="ARM repeat"/>
    <property type="match status" value="1"/>
</dbReference>
<name>A0A1S3IM57_LINAN</name>
<dbReference type="Pfam" id="PF25781">
    <property type="entry name" value="TPR_TEX10"/>
    <property type="match status" value="1"/>
</dbReference>
<organism evidence="8 9">
    <name type="scientific">Lingula anatina</name>
    <name type="common">Brachiopod</name>
    <name type="synonym">Lingula unguis</name>
    <dbReference type="NCBI Taxonomy" id="7574"/>
    <lineage>
        <taxon>Eukaryota</taxon>
        <taxon>Metazoa</taxon>
        <taxon>Spiralia</taxon>
        <taxon>Lophotrochozoa</taxon>
        <taxon>Brachiopoda</taxon>
        <taxon>Linguliformea</taxon>
        <taxon>Lingulata</taxon>
        <taxon>Lingulida</taxon>
        <taxon>Linguloidea</taxon>
        <taxon>Lingulidae</taxon>
        <taxon>Lingula</taxon>
    </lineage>
</organism>
<keyword evidence="4" id="KW-0539">Nucleus</keyword>
<accession>A0A1S3IM57</accession>
<evidence type="ECO:0000256" key="4">
    <source>
        <dbReference type="ARBA" id="ARBA00023242"/>
    </source>
</evidence>
<dbReference type="Proteomes" id="UP000085678">
    <property type="component" value="Unplaced"/>
</dbReference>
<evidence type="ECO:0000259" key="6">
    <source>
        <dbReference type="Pfam" id="PF12333"/>
    </source>
</evidence>
<dbReference type="InterPro" id="IPR016024">
    <property type="entry name" value="ARM-type_fold"/>
</dbReference>
<dbReference type="InParanoid" id="A0A1S3IM57"/>
<dbReference type="Pfam" id="PF12333">
    <property type="entry name" value="Ipi1_N"/>
    <property type="match status" value="1"/>
</dbReference>
<comment type="subcellular location">
    <subcellularLocation>
        <location evidence="1">Nucleus</location>
        <location evidence="1">Nucleolus</location>
    </subcellularLocation>
    <subcellularLocation>
        <location evidence="2">Nucleus</location>
        <location evidence="2">Nucleoplasm</location>
    </subcellularLocation>
</comment>
<evidence type="ECO:0000256" key="1">
    <source>
        <dbReference type="ARBA" id="ARBA00004604"/>
    </source>
</evidence>
<feature type="domain" description="TEX10-like TPR repeats" evidence="7">
    <location>
        <begin position="517"/>
        <end position="878"/>
    </location>
</feature>
<protein>
    <submittedName>
        <fullName evidence="9">Testis-expressed protein 10 homolog isoform X1</fullName>
    </submittedName>
</protein>
<dbReference type="GeneID" id="106165350"/>
<dbReference type="KEGG" id="lak:106165350"/>
<gene>
    <name evidence="9" type="primary">LOC106165350</name>
</gene>
<dbReference type="InterPro" id="IPR011989">
    <property type="entry name" value="ARM-like"/>
</dbReference>
<dbReference type="PANTHER" id="PTHR16056">
    <property type="entry name" value="REGULATOR OF MICROTUBULE DYNAMICS PROTEIN"/>
    <property type="match status" value="1"/>
</dbReference>
<sequence length="880" mass="98611">MAKKKKNQDFQKVKLKVGRKLPRESSTNTSFKTHSIQIKEQLTQASSTEPTTKRKLKIEDLLSQLQHYNAGSRHGAVAGLRELVTTHPALISQHLAAMLEKVTPLFMDKDSVVRQAVIKLLKVVLSNTDTGELVPFFGILSSHLSCAMTHIVEDIRLDALSVLDVCLEFHPKLIITGTSQLLPNFIDQISQCQSQGSKSGAFSLTINPSGKMGALKWRGKVLERLNRFLSVYLESFPKRTGMFETSEVCHVGWKDDWITCYQPCSSVGLINSDFTFRSSLLPQQSLSTGADYLKNFIGTVVPLLFQCWVEVLPENSAGHPLPVDSHPTMFCVLQILQHLGLCVEALGAEDQALSLDWLYGFYHKDLRQHIQPHFPFSFCDTAKRNRKANRVNVKSLALDLNLCFCGTVCTFYKTHDKPDSRPLQGISTAEDSLLKMAVSYMTQAFPTPHNPDQRKKSVAIMKTLVECCRTSIDAQYGLLTAIQVAYKTSHPLSSERRQLMDFFSHVIFKSDVSNHQVVSQWLQGLPEELRSLWSQGEVDSAIPVLHVLSSAVKTQQHNQQFMSSVQVALLELLSHDTFLTLSSQQKEVAEMCYYFPDISRELYIGLAGWCRSVGGSTEDKDYLVQVLMCRYLKVRHENCSVMETSNFISFLLSVLMGTSVSSLAEAGSGQKMPIDQLFKKYSFTDRSPVGLAMAQNVCRVFRQFPEEDQVGKLMSTSLFTILNKYHRFPINTAVGLLHCFSTVSTLPHTIKSSWSVPKPLLSSIVQLMGSLLEWAVGDKEKDTTDALKVVKETLTSSKDIRKLFLGEILSILTDDDVEDHYPASASLLLVILLRDDEMVKHFGDCRDVMSQVKKAVESAESRGSHRSQHVLDCLYVVSTL</sequence>
<dbReference type="AlphaFoldDB" id="A0A1S3IM57"/>
<keyword evidence="8" id="KW-1185">Reference proteome</keyword>
<comment type="similarity">
    <text evidence="3">Belongs to the IPI1/TEX10 family.</text>
</comment>
<dbReference type="Gene3D" id="1.25.10.10">
    <property type="entry name" value="Leucine-rich Repeat Variant"/>
    <property type="match status" value="1"/>
</dbReference>
<feature type="region of interest" description="Disordered" evidence="5">
    <location>
        <begin position="1"/>
        <end position="34"/>
    </location>
</feature>
<evidence type="ECO:0000256" key="5">
    <source>
        <dbReference type="SAM" id="MobiDB-lite"/>
    </source>
</evidence>
<feature type="domain" description="Pre-rRNA-processing protein Ipi1 N-terminal" evidence="6">
    <location>
        <begin position="132"/>
        <end position="229"/>
    </location>
</feature>
<dbReference type="RefSeq" id="XP_013398985.1">
    <property type="nucleotide sequence ID" value="XM_013543531.2"/>
</dbReference>
<reference evidence="9" key="1">
    <citation type="submission" date="2025-08" db="UniProtKB">
        <authorList>
            <consortium name="RefSeq"/>
        </authorList>
    </citation>
    <scope>IDENTIFICATION</scope>
    <source>
        <tissue evidence="9">Gonads</tissue>
    </source>
</reference>
<dbReference type="OrthoDB" id="361362at2759"/>
<dbReference type="InterPro" id="IPR057949">
    <property type="entry name" value="TPR_TEX10"/>
</dbReference>
<dbReference type="STRING" id="7574.A0A1S3IM57"/>